<organism evidence="2">
    <name type="scientific">uncultured Caudovirales phage</name>
    <dbReference type="NCBI Taxonomy" id="2100421"/>
    <lineage>
        <taxon>Viruses</taxon>
        <taxon>Duplodnaviria</taxon>
        <taxon>Heunggongvirae</taxon>
        <taxon>Uroviricota</taxon>
        <taxon>Caudoviricetes</taxon>
        <taxon>Peduoviridae</taxon>
        <taxon>Maltschvirus</taxon>
        <taxon>Maltschvirus maltsch</taxon>
    </lineage>
</organism>
<feature type="compositionally biased region" description="Low complexity" evidence="1">
    <location>
        <begin position="1832"/>
        <end position="1851"/>
    </location>
</feature>
<gene>
    <name evidence="2" type="ORF">UFOVP822_5</name>
</gene>
<sequence>MKKITGAQGAFIVRIIVEAMQSAKAAGKRLLEAGFTGQKKDKLGHTRYYQDGRQVKNPNAKEKANINAAAGKPLPAGQAPSHADAATRVNALHADAPPEHVAALANDLMNMSVEDLTKLAKAPAAAPKNEILKKHKADYKAATDAVEDADSIDKKRTARDNATKVIHALANEMGIDFFEASDLLEKENDEAGLTPGYAPPTPAETKSAATAEKATSSGKQSGIGEAGDLVKVDTSTIHVDPTRFQYKQKLDSTTGAGDNLKNVTKFNPLFAGVIHAWKDPANGKVYVVNGHHRMELAKRAGHEKMNVQMIEAPDAATARSTGALINMAEGRGTALDAAKFLRDSGQSIEDLKGHGVSLKEKVVDNAVQLKGLSSRIFNDLASGILDEDKAVAIGRHLKDHKEQEQLYNHYLEQREKNNKEFSASTLDQAAQDLARAPKKQGGGQMDLFGNTDDGKSLFLEKAELKNKIRSALTQEVNDYGVAGNARRAKNIAGAGNILQVDKNKELSKEADRIKQAFEQFQHLAGPLSDAINAHVEEYANVKGSKRAIVEKSLAAVRTAIQEIIDGGSQNNLRTSPADNENNQGAGGTGQADVPGDTRRGNAQDLGPSLFGEPQDEEPAAAAASKADEPGFTGTDAEGREWRNGELVAAKDEPAAPAAAADMGAETLALDALRLKGNRRPHNAGHITPDAVASLKKQGLIDSGNKITDKGREQLYAAKNKKLRKATGPIKPKADAPAPPTNLGADADALEALRLKTNKKPHIAGHITPAAVASLKKQGWIDDANKLTQAGRIHLNAEKAKPKQEPKPNPTTGGEKYFGTGGEHAVVNLKNGKKGIIPPPMANVPGWKDYEPIAPKSFYNLSESEAVEHREAQELIRKEWPKFRQDYLAKMGVFDPETGELISITLNCDDWRDQFPNYVGTNSGTIHDAASYANMRMLNEAMALMKGKGNNQFLVLGGGGGSGKGTATKDIIKAGDYPVVLDSVSDDSAWTKELMDMAKGHGYGGQFVFIDRAPQDAWKDGVVKRAMESREKFNAGDKTSLARTVPLSVAVPANLKARRAAFELIEDGQVPTMIINNNLGFGKAREVVGEEAAAYLQNGISSYNKDELLKELENDTYGLYEQGKIPDDVATGLISAKTIAARRLQSRSIGGSDREGPPDGRGTNTDSQGASNQAPLDGSTSQGSSSAGKSGEIETDYTRQQQIKNSLDEGELLLKYGKKTTGEKYSTAELNWILKSVNSDRAKLGQPGFTGIDAQGREWQNGELVSKQEEPKQKRAAAGGEMAPNGERYKGGAFIATTEMPKRLKDKIKTAAGDGMVKVTDPETGKTTRETPPSPNLMSISASMIGTLIGPRGDVNHAHLDYLNASYDLRTKINELASKYKAGEKWVPINDYPEVAKGNDIYRLADAGLPIHPDLLQRMPEEFKNYYTLQKSKADLKNDKAREDFDKIQIGDKFKDKTGKEYVIHKKGPGTIKAWLLVNGEPRVGNEKKFAITDSAKEFYPDHEKSVSLEDFAQAAPAPTPDEAPTKEPWEMNQAEAIAAMRKKAVKMHGEKWAADHLDRETISDFLGQTKRKHRYAVQDAIDAGKKVDPRVLADYPDIQAAAEPAAAPAPAAAAPDDAVARHMIRQGFTGVDSLGRQWQDGELVAAKDEPAAPAGNTDLFGNPTRQAAPKGPETMPGLFGEQVPIAPDAPAAAGGEQLPGSDNPLDRAGAGRGRQDATQDMFGLFGPATKNKIDQVNNGPDEADSTPPAENQSLPHEMNWSEYKQSRIEKLSPEQQAKWAEQDNRDFKVAAKSNVENQWGEEHKAFIKRAQDEGQAIPGEVYDDYPSLRPGSAAEPAPEPSTPAATAEPTTNKAPGVNRSDVPYALAYAAHSGTSFVPDKRASQRQADYVNQMQADWEHLSQFAKTPEQKEVLKSEFARYKAGYLTKYKAALQADSRTLSAMVTGPARFPTRRNNKANDVADKRRQETDEFRKKALFAAAKAINPVTSGAPVLSRDADAVKTLQTQLDQLTQSQELMKKMNAAYKKFLKKPDSLAASGLTEKQQALIKDFQANPPERAWSKLPFPPYKLQNQGANIRRIQDRIETLSKLKAMPEKEEKYTGGVSISHDPDDARIRVRFPGKPSPEVIKQIKSRGFIWSPTNGAWQRQLNGNGTYAADELMKTLGHEKITTEATMPTNEKAQKIKLVQAIIARKGIKPPQPKAQAKKTPEASGDADPRVKRIRELMDAYC</sequence>
<accession>A0A6J5P4Y2</accession>
<feature type="compositionally biased region" description="Polar residues" evidence="1">
    <location>
        <begin position="567"/>
        <end position="583"/>
    </location>
</feature>
<proteinExistence type="predicted"/>
<feature type="compositionally biased region" description="Low complexity" evidence="1">
    <location>
        <begin position="1684"/>
        <end position="1693"/>
    </location>
</feature>
<reference evidence="2" key="1">
    <citation type="submission" date="2020-04" db="EMBL/GenBank/DDBJ databases">
        <authorList>
            <person name="Chiriac C."/>
            <person name="Salcher M."/>
            <person name="Ghai R."/>
            <person name="Kavagutti S V."/>
        </authorList>
    </citation>
    <scope>NUCLEOTIDE SEQUENCE</scope>
</reference>
<protein>
    <submittedName>
        <fullName evidence="2">Uncharacterized protein</fullName>
    </submittedName>
</protein>
<name>A0A6J5P4Y2_9CAUD</name>
<feature type="compositionally biased region" description="Basic and acidic residues" evidence="1">
    <location>
        <begin position="1319"/>
        <end position="1328"/>
    </location>
</feature>
<feature type="region of interest" description="Disordered" evidence="1">
    <location>
        <begin position="1264"/>
        <end position="1284"/>
    </location>
</feature>
<feature type="compositionally biased region" description="Low complexity" evidence="1">
    <location>
        <begin position="1177"/>
        <end position="1189"/>
    </location>
</feature>
<feature type="region of interest" description="Disordered" evidence="1">
    <location>
        <begin position="1651"/>
        <end position="1715"/>
    </location>
</feature>
<feature type="region of interest" description="Disordered" evidence="1">
    <location>
        <begin position="1814"/>
        <end position="1858"/>
    </location>
</feature>
<evidence type="ECO:0000256" key="1">
    <source>
        <dbReference type="SAM" id="MobiDB-lite"/>
    </source>
</evidence>
<feature type="region of interest" description="Disordered" evidence="1">
    <location>
        <begin position="1729"/>
        <end position="1755"/>
    </location>
</feature>
<feature type="region of interest" description="Disordered" evidence="1">
    <location>
        <begin position="1316"/>
        <end position="1335"/>
    </location>
</feature>
<feature type="region of interest" description="Disordered" evidence="1">
    <location>
        <begin position="567"/>
        <end position="638"/>
    </location>
</feature>
<evidence type="ECO:0000313" key="2">
    <source>
        <dbReference type="EMBL" id="CAB4165006.1"/>
    </source>
</evidence>
<feature type="compositionally biased region" description="Low complexity" evidence="1">
    <location>
        <begin position="203"/>
        <end position="217"/>
    </location>
</feature>
<feature type="region of interest" description="Disordered" evidence="1">
    <location>
        <begin position="2193"/>
        <end position="2217"/>
    </location>
</feature>
<feature type="compositionally biased region" description="Polar residues" evidence="1">
    <location>
        <begin position="1161"/>
        <end position="1173"/>
    </location>
</feature>
<dbReference type="EMBL" id="LR796775">
    <property type="protein sequence ID" value="CAB4165006.1"/>
    <property type="molecule type" value="Genomic_DNA"/>
</dbReference>
<feature type="region of interest" description="Disordered" evidence="1">
    <location>
        <begin position="1144"/>
        <end position="1194"/>
    </location>
</feature>
<feature type="region of interest" description="Disordered" evidence="1">
    <location>
        <begin position="190"/>
        <end position="227"/>
    </location>
</feature>